<dbReference type="AlphaFoldDB" id="A0A2G1WMX2"/>
<feature type="binding site" description="type 1 copper site" evidence="10">
    <location>
        <position position="131"/>
    </location>
    <ligand>
        <name>Cu cation</name>
        <dbReference type="ChEBI" id="CHEBI:23378"/>
        <label>1</label>
    </ligand>
</feature>
<evidence type="ECO:0000259" key="11">
    <source>
        <dbReference type="Pfam" id="PF07732"/>
    </source>
</evidence>
<feature type="binding site" description="type 1 copper site" evidence="10">
    <location>
        <position position="172"/>
    </location>
    <ligand>
        <name>Cu cation</name>
        <dbReference type="ChEBI" id="CHEBI:23378"/>
        <label>1</label>
    </ligand>
</feature>
<keyword evidence="8 10" id="KW-0186">Copper</keyword>
<organism evidence="12 13">
    <name type="scientific">Halorubrum persicum</name>
    <dbReference type="NCBI Taxonomy" id="1383844"/>
    <lineage>
        <taxon>Archaea</taxon>
        <taxon>Methanobacteriati</taxon>
        <taxon>Methanobacteriota</taxon>
        <taxon>Stenosarchaea group</taxon>
        <taxon>Halobacteria</taxon>
        <taxon>Halobacteriales</taxon>
        <taxon>Haloferacaceae</taxon>
        <taxon>Halorubrum</taxon>
    </lineage>
</organism>
<keyword evidence="6" id="KW-0677">Repeat</keyword>
<evidence type="ECO:0000313" key="13">
    <source>
        <dbReference type="Proteomes" id="UP000222824"/>
    </source>
</evidence>
<accession>A0A2G1WMX2</accession>
<feature type="binding site" description="type 1 copper site" evidence="10">
    <location>
        <position position="185"/>
    </location>
    <ligand>
        <name>Cu cation</name>
        <dbReference type="ChEBI" id="CHEBI:23378"/>
        <label>1</label>
    </ligand>
</feature>
<dbReference type="Gene3D" id="2.60.40.420">
    <property type="entry name" value="Cupredoxins - blue copper proteins"/>
    <property type="match status" value="2"/>
</dbReference>
<dbReference type="PANTHER" id="PTHR11709:SF394">
    <property type="entry name" value="FI03373P-RELATED"/>
    <property type="match status" value="1"/>
</dbReference>
<evidence type="ECO:0000256" key="5">
    <source>
        <dbReference type="ARBA" id="ARBA00022723"/>
    </source>
</evidence>
<dbReference type="Proteomes" id="UP000222824">
    <property type="component" value="Unassembled WGS sequence"/>
</dbReference>
<dbReference type="InterPro" id="IPR008972">
    <property type="entry name" value="Cupredoxin"/>
</dbReference>
<evidence type="ECO:0000256" key="7">
    <source>
        <dbReference type="ARBA" id="ARBA00023002"/>
    </source>
</evidence>
<comment type="catalytic activity">
    <reaction evidence="9">
        <text>nitric oxide + Fe(III)-[cytochrome c] + H2O = Fe(II)-[cytochrome c] + nitrite + 2 H(+)</text>
        <dbReference type="Rhea" id="RHEA:15233"/>
        <dbReference type="Rhea" id="RHEA-COMP:10350"/>
        <dbReference type="Rhea" id="RHEA-COMP:14399"/>
        <dbReference type="ChEBI" id="CHEBI:15377"/>
        <dbReference type="ChEBI" id="CHEBI:15378"/>
        <dbReference type="ChEBI" id="CHEBI:16301"/>
        <dbReference type="ChEBI" id="CHEBI:16480"/>
        <dbReference type="ChEBI" id="CHEBI:29033"/>
        <dbReference type="ChEBI" id="CHEBI:29034"/>
        <dbReference type="EC" id="1.7.2.1"/>
    </reaction>
</comment>
<feature type="binding site" description="type 1 copper site" evidence="10">
    <location>
        <position position="171"/>
    </location>
    <ligand>
        <name>Cu cation</name>
        <dbReference type="ChEBI" id="CHEBI:23378"/>
        <label>1</label>
    </ligand>
</feature>
<evidence type="ECO:0000256" key="10">
    <source>
        <dbReference type="PIRSR" id="PIRSR601287-1"/>
    </source>
</evidence>
<evidence type="ECO:0000256" key="1">
    <source>
        <dbReference type="ARBA" id="ARBA00001960"/>
    </source>
</evidence>
<dbReference type="InterPro" id="IPR019546">
    <property type="entry name" value="TAT_signal_bac_arc"/>
</dbReference>
<feature type="binding site" description="type 1 copper site" evidence="10">
    <location>
        <position position="330"/>
    </location>
    <ligand>
        <name>Cu cation</name>
        <dbReference type="ChEBI" id="CHEBI:23378"/>
        <label>1</label>
    </ligand>
</feature>
<evidence type="ECO:0000256" key="4">
    <source>
        <dbReference type="ARBA" id="ARBA00017290"/>
    </source>
</evidence>
<keyword evidence="13" id="KW-1185">Reference proteome</keyword>
<dbReference type="Pfam" id="PF07732">
    <property type="entry name" value="Cu-oxidase_3"/>
    <property type="match status" value="1"/>
</dbReference>
<feature type="binding site" description="type 1 copper site" evidence="10">
    <location>
        <position position="180"/>
    </location>
    <ligand>
        <name>Cu cation</name>
        <dbReference type="ChEBI" id="CHEBI:23378"/>
        <label>1</label>
    </ligand>
</feature>
<evidence type="ECO:0000256" key="3">
    <source>
        <dbReference type="ARBA" id="ARBA00011882"/>
    </source>
</evidence>
<dbReference type="NCBIfam" id="TIGR01409">
    <property type="entry name" value="TAT_signal_seq"/>
    <property type="match status" value="1"/>
</dbReference>
<dbReference type="CDD" id="cd04208">
    <property type="entry name" value="CuRO_2_CuNIR"/>
    <property type="match status" value="1"/>
</dbReference>
<protein>
    <recommendedName>
        <fullName evidence="4">Copper-containing nitrite reductase</fullName>
        <ecNumber evidence="3">1.7.2.1</ecNumber>
    </recommendedName>
</protein>
<dbReference type="PROSITE" id="PS51318">
    <property type="entry name" value="TAT"/>
    <property type="match status" value="1"/>
</dbReference>
<evidence type="ECO:0000256" key="9">
    <source>
        <dbReference type="ARBA" id="ARBA00049340"/>
    </source>
</evidence>
<dbReference type="EMBL" id="NHOA01000009">
    <property type="protein sequence ID" value="PHQ40303.1"/>
    <property type="molecule type" value="Genomic_DNA"/>
</dbReference>
<dbReference type="InterPro" id="IPR001287">
    <property type="entry name" value="NO2-reductase_Cu"/>
</dbReference>
<keyword evidence="7" id="KW-0560">Oxidoreductase</keyword>
<dbReference type="NCBIfam" id="TIGR02376">
    <property type="entry name" value="Cu_nitrite_red"/>
    <property type="match status" value="1"/>
</dbReference>
<dbReference type="CDD" id="cd11020">
    <property type="entry name" value="CuRO_1_CuNIR"/>
    <property type="match status" value="1"/>
</dbReference>
<name>A0A2G1WMX2_9EURY</name>
<comment type="cofactor">
    <cofactor evidence="10">
        <name>Cu(2+)</name>
        <dbReference type="ChEBI" id="CHEBI:29036"/>
    </cofactor>
</comment>
<feature type="domain" description="Plastocyanin-like" evidence="11">
    <location>
        <begin position="84"/>
        <end position="194"/>
    </location>
</feature>
<evidence type="ECO:0000256" key="8">
    <source>
        <dbReference type="ARBA" id="ARBA00023008"/>
    </source>
</evidence>
<evidence type="ECO:0000313" key="12">
    <source>
        <dbReference type="EMBL" id="PHQ40303.1"/>
    </source>
</evidence>
<comment type="subunit">
    <text evidence="2">Homotrimer.</text>
</comment>
<dbReference type="EC" id="1.7.2.1" evidence="3"/>
<keyword evidence="5 10" id="KW-0479">Metal-binding</keyword>
<sequence>MTLLPNIERRSFLKAAGLGGVAALAGCAEDSTDAAASTTSAQTSDSSGAASVDVDRIAADPTDVPDPVDWSQPRTHDVTLETQELTAEIEPGVTFDYMTFEGRVPGPMVRVRRGDTVNLTLRNPESSKMPHNIDFHAVYGPGGGADATTIAPGEEATIEFKATYPGVHIYHCAVPNMDHHISAGMFGAILVEPKGGLPEVDRELYLGQHEIYTDKAAGKEGHHKFSLEAAKSEDPTYVTYNGEAYAFTESGYGRIQVEQDERIRVFMSNGGPNLSSSWHAIGNVWDKLYRDGDLVSDPARFVETTPVRPGTVTAAEIKTPVPGPIKLVDHSLTRVVRKGVLGVLDVQGEQRPDIYDPNPNGDSGGE</sequence>
<dbReference type="InterPro" id="IPR006311">
    <property type="entry name" value="TAT_signal"/>
</dbReference>
<dbReference type="RefSeq" id="WP_099253977.1">
    <property type="nucleotide sequence ID" value="NZ_NHOA01000009.1"/>
</dbReference>
<dbReference type="GO" id="GO:0005507">
    <property type="term" value="F:copper ion binding"/>
    <property type="evidence" value="ECO:0007669"/>
    <property type="project" value="InterPro"/>
</dbReference>
<dbReference type="PRINTS" id="PR00695">
    <property type="entry name" value="CUNO2RDTASE"/>
</dbReference>
<evidence type="ECO:0000256" key="6">
    <source>
        <dbReference type="ARBA" id="ARBA00022737"/>
    </source>
</evidence>
<dbReference type="OrthoDB" id="12293at2157"/>
<comment type="cofactor">
    <cofactor evidence="1 10">
        <name>Cu(+)</name>
        <dbReference type="ChEBI" id="CHEBI:49552"/>
    </cofactor>
</comment>
<dbReference type="GO" id="GO:0050421">
    <property type="term" value="F:nitrite reductase (NO-forming) activity"/>
    <property type="evidence" value="ECO:0007669"/>
    <property type="project" value="UniProtKB-EC"/>
</dbReference>
<evidence type="ECO:0000256" key="2">
    <source>
        <dbReference type="ARBA" id="ARBA00011233"/>
    </source>
</evidence>
<proteinExistence type="predicted"/>
<dbReference type="InterPro" id="IPR011707">
    <property type="entry name" value="Cu-oxidase-like_N"/>
</dbReference>
<dbReference type="PANTHER" id="PTHR11709">
    <property type="entry name" value="MULTI-COPPER OXIDASE"/>
    <property type="match status" value="1"/>
</dbReference>
<dbReference type="FunFam" id="2.60.40.420:FF:000093">
    <property type="entry name" value="Copper-containing nitrite reductase"/>
    <property type="match status" value="1"/>
</dbReference>
<gene>
    <name evidence="12" type="ORF">DJ69_01440</name>
</gene>
<dbReference type="InterPro" id="IPR045087">
    <property type="entry name" value="Cu-oxidase_fam"/>
</dbReference>
<comment type="caution">
    <text evidence="12">The sequence shown here is derived from an EMBL/GenBank/DDBJ whole genome shotgun (WGS) entry which is preliminary data.</text>
</comment>
<feature type="binding site" description="type 1 copper site" evidence="10">
    <location>
        <position position="136"/>
    </location>
    <ligand>
        <name>Cu cation</name>
        <dbReference type="ChEBI" id="CHEBI:23378"/>
        <label>1</label>
    </ligand>
</feature>
<dbReference type="SUPFAM" id="SSF49503">
    <property type="entry name" value="Cupredoxins"/>
    <property type="match status" value="2"/>
</dbReference>
<reference evidence="12 13" key="1">
    <citation type="journal article" date="2014" name="Front. Microbiol.">
        <title>Population and genomic analysis of the genus Halorubrum.</title>
        <authorList>
            <person name="Fullmer M.S."/>
            <person name="Soucy S.M."/>
            <person name="Swithers K.S."/>
            <person name="Makkay A.M."/>
            <person name="Wheeler R."/>
            <person name="Ventosa A."/>
            <person name="Gogarten J.P."/>
            <person name="Papke R.T."/>
        </authorList>
    </citation>
    <scope>NUCLEOTIDE SEQUENCE [LARGE SCALE GENOMIC DNA]</scope>
    <source>
        <strain evidence="12 13">C49</strain>
    </source>
</reference>